<dbReference type="InterPro" id="IPR036390">
    <property type="entry name" value="WH_DNA-bd_sf"/>
</dbReference>
<dbReference type="InterPro" id="IPR020900">
    <property type="entry name" value="Arg_repress_DNA-bd"/>
</dbReference>
<comment type="function">
    <text evidence="7">Regulates arginine biosynthesis genes.</text>
</comment>
<evidence type="ECO:0000256" key="7">
    <source>
        <dbReference type="HAMAP-Rule" id="MF_00173"/>
    </source>
</evidence>
<dbReference type="Pfam" id="PF01316">
    <property type="entry name" value="Arg_repressor"/>
    <property type="match status" value="1"/>
</dbReference>
<evidence type="ECO:0000259" key="9">
    <source>
        <dbReference type="Pfam" id="PF02863"/>
    </source>
</evidence>
<dbReference type="AlphaFoldDB" id="A0AA43RM95"/>
<dbReference type="Pfam" id="PF02863">
    <property type="entry name" value="Arg_repressor_C"/>
    <property type="match status" value="1"/>
</dbReference>
<comment type="caution">
    <text evidence="10">The sequence shown here is derived from an EMBL/GenBank/DDBJ whole genome shotgun (WGS) entry which is preliminary data.</text>
</comment>
<feature type="domain" description="Arginine repressor C-terminal" evidence="9">
    <location>
        <begin position="80"/>
        <end position="145"/>
    </location>
</feature>
<accession>A0AA43RM95</accession>
<comment type="similarity">
    <text evidence="2 7">Belongs to the ArgR family.</text>
</comment>
<dbReference type="GO" id="GO:1900079">
    <property type="term" value="P:regulation of arginine biosynthetic process"/>
    <property type="evidence" value="ECO:0007669"/>
    <property type="project" value="UniProtKB-UniRule"/>
</dbReference>
<dbReference type="EMBL" id="JAUNQW010000003">
    <property type="protein sequence ID" value="MDO5456943.1"/>
    <property type="molecule type" value="Genomic_DNA"/>
</dbReference>
<keyword evidence="5 7" id="KW-0238">DNA-binding</keyword>
<keyword evidence="11" id="KW-1185">Reference proteome</keyword>
<keyword evidence="7" id="KW-0055">Arginine biosynthesis</keyword>
<dbReference type="GO" id="GO:0003677">
    <property type="term" value="F:DNA binding"/>
    <property type="evidence" value="ECO:0007669"/>
    <property type="project" value="UniProtKB-KW"/>
</dbReference>
<dbReference type="GO" id="GO:0003700">
    <property type="term" value="F:DNA-binding transcription factor activity"/>
    <property type="evidence" value="ECO:0007669"/>
    <property type="project" value="UniProtKB-UniRule"/>
</dbReference>
<evidence type="ECO:0000256" key="1">
    <source>
        <dbReference type="ARBA" id="ARBA00004496"/>
    </source>
</evidence>
<dbReference type="InterPro" id="IPR001669">
    <property type="entry name" value="Arg_repress"/>
</dbReference>
<gene>
    <name evidence="7" type="primary">argR</name>
    <name evidence="10" type="ORF">Q4F26_01225</name>
</gene>
<sequence>MNKNKRQTLIQKIVNEEYIQRQEDLVTALEKLGYDVTQATISRDIKEMSLIKIPLESGGYRYSMPKGTPSNVYYQLENIFEQSFVSIDSQNDLILINTTPGSAEVLANLLQFESFEEIFAVIENDTSVLIICRSVQAASDLRNQLLRYI</sequence>
<comment type="subcellular location">
    <subcellularLocation>
        <location evidence="1 7">Cytoplasm</location>
    </subcellularLocation>
</comment>
<dbReference type="SUPFAM" id="SSF46785">
    <property type="entry name" value="Winged helix' DNA-binding domain"/>
    <property type="match status" value="1"/>
</dbReference>
<dbReference type="Gene3D" id="3.30.1360.40">
    <property type="match status" value="1"/>
</dbReference>
<dbReference type="PANTHER" id="PTHR34471:SF1">
    <property type="entry name" value="ARGININE REPRESSOR"/>
    <property type="match status" value="1"/>
</dbReference>
<keyword evidence="7" id="KW-0028">Amino-acid biosynthesis</keyword>
<dbReference type="GO" id="GO:0005737">
    <property type="term" value="C:cytoplasm"/>
    <property type="evidence" value="ECO:0007669"/>
    <property type="project" value="UniProtKB-SubCell"/>
</dbReference>
<evidence type="ECO:0000313" key="11">
    <source>
        <dbReference type="Proteomes" id="UP001171751"/>
    </source>
</evidence>
<evidence type="ECO:0000256" key="4">
    <source>
        <dbReference type="ARBA" id="ARBA00023015"/>
    </source>
</evidence>
<protein>
    <recommendedName>
        <fullName evidence="7">Arginine repressor</fullName>
    </recommendedName>
</protein>
<dbReference type="InterPro" id="IPR020899">
    <property type="entry name" value="Arg_repress_C"/>
</dbReference>
<organism evidence="10 11">
    <name type="scientific">Atopococcus tabaci</name>
    <dbReference type="NCBI Taxonomy" id="269774"/>
    <lineage>
        <taxon>Bacteria</taxon>
        <taxon>Bacillati</taxon>
        <taxon>Bacillota</taxon>
        <taxon>Bacilli</taxon>
        <taxon>Lactobacillales</taxon>
        <taxon>Carnobacteriaceae</taxon>
        <taxon>Atopococcus</taxon>
    </lineage>
</organism>
<evidence type="ECO:0000256" key="5">
    <source>
        <dbReference type="ARBA" id="ARBA00023125"/>
    </source>
</evidence>
<evidence type="ECO:0000256" key="2">
    <source>
        <dbReference type="ARBA" id="ARBA00008316"/>
    </source>
</evidence>
<dbReference type="InterPro" id="IPR036251">
    <property type="entry name" value="Arg_repress_C_sf"/>
</dbReference>
<proteinExistence type="inferred from homology"/>
<name>A0AA43RM95_9LACT</name>
<keyword evidence="6 7" id="KW-0804">Transcription</keyword>
<evidence type="ECO:0000259" key="8">
    <source>
        <dbReference type="Pfam" id="PF01316"/>
    </source>
</evidence>
<dbReference type="GO" id="GO:0034618">
    <property type="term" value="F:arginine binding"/>
    <property type="evidence" value="ECO:0007669"/>
    <property type="project" value="InterPro"/>
</dbReference>
<dbReference type="PANTHER" id="PTHR34471">
    <property type="entry name" value="ARGININE REPRESSOR"/>
    <property type="match status" value="1"/>
</dbReference>
<dbReference type="SUPFAM" id="SSF55252">
    <property type="entry name" value="C-terminal domain of arginine repressor"/>
    <property type="match status" value="1"/>
</dbReference>
<keyword evidence="3 7" id="KW-0963">Cytoplasm</keyword>
<comment type="pathway">
    <text evidence="7">Amino-acid biosynthesis; L-arginine biosynthesis [regulation].</text>
</comment>
<dbReference type="InterPro" id="IPR036388">
    <property type="entry name" value="WH-like_DNA-bd_sf"/>
</dbReference>
<feature type="domain" description="Arginine repressor DNA-binding" evidence="8">
    <location>
        <begin position="1"/>
        <end position="68"/>
    </location>
</feature>
<dbReference type="GO" id="GO:0051259">
    <property type="term" value="P:protein complex oligomerization"/>
    <property type="evidence" value="ECO:0007669"/>
    <property type="project" value="InterPro"/>
</dbReference>
<dbReference type="Gene3D" id="1.10.10.10">
    <property type="entry name" value="Winged helix-like DNA-binding domain superfamily/Winged helix DNA-binding domain"/>
    <property type="match status" value="1"/>
</dbReference>
<dbReference type="Proteomes" id="UP001171751">
    <property type="component" value="Unassembled WGS sequence"/>
</dbReference>
<dbReference type="GO" id="GO:0006526">
    <property type="term" value="P:L-arginine biosynthetic process"/>
    <property type="evidence" value="ECO:0007669"/>
    <property type="project" value="UniProtKB-KW"/>
</dbReference>
<evidence type="ECO:0000256" key="6">
    <source>
        <dbReference type="ARBA" id="ARBA00023163"/>
    </source>
</evidence>
<keyword evidence="7" id="KW-0678">Repressor</keyword>
<keyword evidence="4 7" id="KW-0805">Transcription regulation</keyword>
<reference evidence="10" key="1">
    <citation type="submission" date="2023-07" db="EMBL/GenBank/DDBJ databases">
        <title>Between Cages and Wild: Unraveling the Impact of Captivity on Animal Microbiomes and Antimicrobial Resistance.</title>
        <authorList>
            <person name="Schmartz G.P."/>
            <person name="Rehner J."/>
            <person name="Schuff M.J."/>
            <person name="Becker S.L."/>
            <person name="Kravczyk M."/>
            <person name="Gurevich A."/>
            <person name="Francke R."/>
            <person name="Mueller R."/>
            <person name="Keller V."/>
            <person name="Keller A."/>
        </authorList>
    </citation>
    <scope>NUCLEOTIDE SEQUENCE</scope>
    <source>
        <strain evidence="10">S39M_St_73</strain>
    </source>
</reference>
<evidence type="ECO:0000256" key="3">
    <source>
        <dbReference type="ARBA" id="ARBA00022490"/>
    </source>
</evidence>
<dbReference type="PRINTS" id="PR01467">
    <property type="entry name" value="ARGREPRESSOR"/>
</dbReference>
<dbReference type="HAMAP" id="MF_00173">
    <property type="entry name" value="Arg_repressor"/>
    <property type="match status" value="1"/>
</dbReference>
<evidence type="ECO:0000313" key="10">
    <source>
        <dbReference type="EMBL" id="MDO5456943.1"/>
    </source>
</evidence>